<feature type="domain" description="Peptidase S26" evidence="4">
    <location>
        <begin position="1"/>
        <end position="229"/>
    </location>
</feature>
<comment type="similarity">
    <text evidence="1 3">Belongs to the peptidase S26 family.</text>
</comment>
<evidence type="ECO:0000313" key="5">
    <source>
        <dbReference type="EMBL" id="GAK36688.1"/>
    </source>
</evidence>
<dbReference type="SUPFAM" id="SSF51306">
    <property type="entry name" value="LexA/Signal peptidase"/>
    <property type="match status" value="1"/>
</dbReference>
<protein>
    <recommendedName>
        <fullName evidence="2 3">Signal peptidase I</fullName>
        <ecNumber evidence="3">3.4.21.89</ecNumber>
    </recommendedName>
</protein>
<dbReference type="EC" id="3.4.21.89" evidence="3"/>
<evidence type="ECO:0000256" key="1">
    <source>
        <dbReference type="ARBA" id="ARBA00009370"/>
    </source>
</evidence>
<dbReference type="GO" id="GO:0006465">
    <property type="term" value="P:signal peptide processing"/>
    <property type="evidence" value="ECO:0007669"/>
    <property type="project" value="InterPro"/>
</dbReference>
<accession>A0A069D1A4</accession>
<organism evidence="5 6">
    <name type="scientific">Bacteroides graminisolvens DSM 19988 = JCM 15093</name>
    <dbReference type="NCBI Taxonomy" id="1121097"/>
    <lineage>
        <taxon>Bacteria</taxon>
        <taxon>Pseudomonadati</taxon>
        <taxon>Bacteroidota</taxon>
        <taxon>Bacteroidia</taxon>
        <taxon>Bacteroidales</taxon>
        <taxon>Bacteroidaceae</taxon>
        <taxon>Bacteroides</taxon>
    </lineage>
</organism>
<dbReference type="PANTHER" id="PTHR43390">
    <property type="entry name" value="SIGNAL PEPTIDASE I"/>
    <property type="match status" value="1"/>
</dbReference>
<evidence type="ECO:0000256" key="3">
    <source>
        <dbReference type="RuleBase" id="RU362042"/>
    </source>
</evidence>
<keyword evidence="6" id="KW-1185">Reference proteome</keyword>
<dbReference type="PANTHER" id="PTHR43390:SF1">
    <property type="entry name" value="CHLOROPLAST PROCESSING PEPTIDASE"/>
    <property type="match status" value="1"/>
</dbReference>
<dbReference type="STRING" id="1121097.GCA_000428125_02233"/>
<dbReference type="InterPro" id="IPR019533">
    <property type="entry name" value="Peptidase_S26"/>
</dbReference>
<dbReference type="Gene3D" id="2.10.109.10">
    <property type="entry name" value="Umud Fragment, subunit A"/>
    <property type="match status" value="1"/>
</dbReference>
<dbReference type="AlphaFoldDB" id="A0A069D1A4"/>
<sequence>MQPALLPGDNIIVNKLAFGGRLFNLTAAAENKPIHIRRMPGFQKIKRNDVLVFNFPYPSRWDSIAFDLMKYYVKRCVALPGDTFSIVNAHYYVKGCSDALGNMESQDNLLTLLNEGTHKEISLKGYPHDSLVDWDIRNFGPLYVPAKGSVVIMNQMNAILYKQLIEYEQNMKITISGDTVFLNNYPIKWYQFRQNYYFMAGDKTRDSRDSRYWGLLPEEFIVGKAALIWKSVRPGTSKCEWRRLLKSIE</sequence>
<dbReference type="GO" id="GO:0009003">
    <property type="term" value="F:signal peptidase activity"/>
    <property type="evidence" value="ECO:0007669"/>
    <property type="project" value="UniProtKB-EC"/>
</dbReference>
<dbReference type="eggNOG" id="COG0681">
    <property type="taxonomic scope" value="Bacteria"/>
</dbReference>
<dbReference type="Proteomes" id="UP000027601">
    <property type="component" value="Unassembled WGS sequence"/>
</dbReference>
<dbReference type="PRINTS" id="PR00727">
    <property type="entry name" value="LEADERPTASE"/>
</dbReference>
<dbReference type="InterPro" id="IPR036286">
    <property type="entry name" value="LexA/Signal_pep-like_sf"/>
</dbReference>
<dbReference type="Pfam" id="PF10502">
    <property type="entry name" value="Peptidase_S26"/>
    <property type="match status" value="1"/>
</dbReference>
<proteinExistence type="inferred from homology"/>
<keyword evidence="3" id="KW-0645">Protease</keyword>
<gene>
    <name evidence="5" type="ORF">JCM15093_1872</name>
</gene>
<evidence type="ECO:0000256" key="2">
    <source>
        <dbReference type="ARBA" id="ARBA00019232"/>
    </source>
</evidence>
<reference evidence="5 6" key="1">
    <citation type="journal article" date="2015" name="Microbes Environ.">
        <title>Distribution and evolution of nitrogen fixation genes in the phylum bacteroidetes.</title>
        <authorList>
            <person name="Inoue J."/>
            <person name="Oshima K."/>
            <person name="Suda W."/>
            <person name="Sakamoto M."/>
            <person name="Iino T."/>
            <person name="Noda S."/>
            <person name="Hongoh Y."/>
            <person name="Hattori M."/>
            <person name="Ohkuma M."/>
        </authorList>
    </citation>
    <scope>NUCLEOTIDE SEQUENCE [LARGE SCALE GENOMIC DNA]</scope>
    <source>
        <strain evidence="5 6">JCM 15093</strain>
    </source>
</reference>
<dbReference type="InterPro" id="IPR000223">
    <property type="entry name" value="Pept_S26A_signal_pept_1"/>
</dbReference>
<dbReference type="CDD" id="cd06530">
    <property type="entry name" value="S26_SPase_I"/>
    <property type="match status" value="2"/>
</dbReference>
<evidence type="ECO:0000313" key="6">
    <source>
        <dbReference type="Proteomes" id="UP000027601"/>
    </source>
</evidence>
<name>A0A069D1A4_9BACE</name>
<comment type="subcellular location">
    <subcellularLocation>
        <location evidence="3">Membrane</location>
        <topology evidence="3">Single-pass type II membrane protein</topology>
    </subcellularLocation>
</comment>
<dbReference type="GO" id="GO:0016020">
    <property type="term" value="C:membrane"/>
    <property type="evidence" value="ECO:0007669"/>
    <property type="project" value="UniProtKB-SubCell"/>
</dbReference>
<keyword evidence="3" id="KW-0378">Hydrolase</keyword>
<comment type="caution">
    <text evidence="5">The sequence shown here is derived from an EMBL/GenBank/DDBJ whole genome shotgun (WGS) entry which is preliminary data.</text>
</comment>
<comment type="catalytic activity">
    <reaction evidence="3">
        <text>Cleavage of hydrophobic, N-terminal signal or leader sequences from secreted and periplasmic proteins.</text>
        <dbReference type="EC" id="3.4.21.89"/>
    </reaction>
</comment>
<dbReference type="EMBL" id="BAJS01000009">
    <property type="protein sequence ID" value="GAK36688.1"/>
    <property type="molecule type" value="Genomic_DNA"/>
</dbReference>
<dbReference type="NCBIfam" id="TIGR02227">
    <property type="entry name" value="sigpep_I_bact"/>
    <property type="match status" value="1"/>
</dbReference>
<dbReference type="GO" id="GO:0004252">
    <property type="term" value="F:serine-type endopeptidase activity"/>
    <property type="evidence" value="ECO:0007669"/>
    <property type="project" value="InterPro"/>
</dbReference>
<evidence type="ECO:0000259" key="4">
    <source>
        <dbReference type="Pfam" id="PF10502"/>
    </source>
</evidence>